<dbReference type="Proteomes" id="UP000244892">
    <property type="component" value="Chromosome"/>
</dbReference>
<feature type="transmembrane region" description="Helical" evidence="4">
    <location>
        <begin position="259"/>
        <end position="277"/>
    </location>
</feature>
<dbReference type="Pfam" id="PF00535">
    <property type="entry name" value="Glycos_transf_2"/>
    <property type="match status" value="1"/>
</dbReference>
<keyword evidence="3 6" id="KW-0808">Transferase</keyword>
<comment type="similarity">
    <text evidence="1">Belongs to the glycosyltransferase 2 family.</text>
</comment>
<dbReference type="SUPFAM" id="SSF53448">
    <property type="entry name" value="Nucleotide-diphospho-sugar transferases"/>
    <property type="match status" value="1"/>
</dbReference>
<name>A0A2U8FVI1_9BURK</name>
<feature type="domain" description="Glycosyltransferase 2-like" evidence="5">
    <location>
        <begin position="3"/>
        <end position="132"/>
    </location>
</feature>
<dbReference type="InterPro" id="IPR029044">
    <property type="entry name" value="Nucleotide-diphossugar_trans"/>
</dbReference>
<dbReference type="EMBL" id="CP029210">
    <property type="protein sequence ID" value="AWI55082.1"/>
    <property type="molecule type" value="Genomic_DNA"/>
</dbReference>
<reference evidence="6 7" key="1">
    <citation type="submission" date="2018-05" db="EMBL/GenBank/DDBJ databases">
        <title>complete genome sequence of Aquabacterium olei NBRC 110486.</title>
        <authorList>
            <person name="Tang B."/>
            <person name="Chang J."/>
            <person name="Zhang L."/>
            <person name="Yang H."/>
        </authorList>
    </citation>
    <scope>NUCLEOTIDE SEQUENCE [LARGE SCALE GENOMIC DNA]</scope>
    <source>
        <strain evidence="6 7">NBRC 110486</strain>
    </source>
</reference>
<dbReference type="InterPro" id="IPR001173">
    <property type="entry name" value="Glyco_trans_2-like"/>
</dbReference>
<dbReference type="PANTHER" id="PTHR43179:SF12">
    <property type="entry name" value="GALACTOFURANOSYLTRANSFERASE GLFT2"/>
    <property type="match status" value="1"/>
</dbReference>
<evidence type="ECO:0000256" key="1">
    <source>
        <dbReference type="ARBA" id="ARBA00006739"/>
    </source>
</evidence>
<evidence type="ECO:0000313" key="7">
    <source>
        <dbReference type="Proteomes" id="UP000244892"/>
    </source>
</evidence>
<evidence type="ECO:0000256" key="4">
    <source>
        <dbReference type="SAM" id="Phobius"/>
    </source>
</evidence>
<dbReference type="CDD" id="cd00761">
    <property type="entry name" value="Glyco_tranf_GTA_type"/>
    <property type="match status" value="1"/>
</dbReference>
<keyword evidence="4" id="KW-0472">Membrane</keyword>
<dbReference type="GO" id="GO:0016757">
    <property type="term" value="F:glycosyltransferase activity"/>
    <property type="evidence" value="ECO:0007669"/>
    <property type="project" value="UniProtKB-KW"/>
</dbReference>
<evidence type="ECO:0000313" key="6">
    <source>
        <dbReference type="EMBL" id="AWI55082.1"/>
    </source>
</evidence>
<proteinExistence type="inferred from homology"/>
<protein>
    <submittedName>
        <fullName evidence="6">Glycosyl transferase family 2</fullName>
    </submittedName>
</protein>
<dbReference type="OrthoDB" id="9781367at2"/>
<accession>A0A2U8FVI1</accession>
<keyword evidence="4" id="KW-0812">Transmembrane</keyword>
<dbReference type="PANTHER" id="PTHR43179">
    <property type="entry name" value="RHAMNOSYLTRANSFERASE WBBL"/>
    <property type="match status" value="1"/>
</dbReference>
<dbReference type="AlphaFoldDB" id="A0A2U8FVI1"/>
<organism evidence="6 7">
    <name type="scientific">Aquabacterium olei</name>
    <dbReference type="NCBI Taxonomy" id="1296669"/>
    <lineage>
        <taxon>Bacteria</taxon>
        <taxon>Pseudomonadati</taxon>
        <taxon>Pseudomonadota</taxon>
        <taxon>Betaproteobacteria</taxon>
        <taxon>Burkholderiales</taxon>
        <taxon>Aquabacterium</taxon>
    </lineage>
</organism>
<evidence type="ECO:0000259" key="5">
    <source>
        <dbReference type="Pfam" id="PF00535"/>
    </source>
</evidence>
<feature type="transmembrane region" description="Helical" evidence="4">
    <location>
        <begin position="236"/>
        <end position="253"/>
    </location>
</feature>
<keyword evidence="7" id="KW-1185">Reference proteome</keyword>
<gene>
    <name evidence="6" type="ORF">DEH84_03635</name>
</gene>
<keyword evidence="4" id="KW-1133">Transmembrane helix</keyword>
<dbReference type="KEGG" id="aon:DEH84_03635"/>
<dbReference type="Gene3D" id="3.90.550.10">
    <property type="entry name" value="Spore Coat Polysaccharide Biosynthesis Protein SpsA, Chain A"/>
    <property type="match status" value="1"/>
</dbReference>
<keyword evidence="2" id="KW-0328">Glycosyltransferase</keyword>
<feature type="transmembrane region" description="Helical" evidence="4">
    <location>
        <begin position="289"/>
        <end position="308"/>
    </location>
</feature>
<evidence type="ECO:0000256" key="3">
    <source>
        <dbReference type="ARBA" id="ARBA00022679"/>
    </source>
</evidence>
<evidence type="ECO:0000256" key="2">
    <source>
        <dbReference type="ARBA" id="ARBA00022676"/>
    </source>
</evidence>
<sequence length="319" mass="35806">MAVVIPTYRRPQLLARCLDALTKQSLPSHAFEVIVVDDGCTEATRQVVEDFNRRCQGTPTFHYLQPRGTRGPAAARNRGWRASSAPLIAFTDDDTEPDRDWLLEGCKAMTRGGVAVGGRVVVPTQARPTDHERMTQGLEQAEFATANAFVWRHALVAVGGFDERFKRAWREDSDLHFSLLQLGHVGWAPKAMVVHPVRPERWGVSLRQQANVFFDALLFKKHPHLYRLKIRPTPPWHYHLIVFGTLIALVALWQDLPTVAAVSGAVALAALLRFIALRLKGASLAPSHVAEMLVTSLVIPFLSLYWRVRGALHFRVLFF</sequence>